<organism evidence="10 11">
    <name type="scientific">Endozoicomonas numazuensis</name>
    <dbReference type="NCBI Taxonomy" id="1137799"/>
    <lineage>
        <taxon>Bacteria</taxon>
        <taxon>Pseudomonadati</taxon>
        <taxon>Pseudomonadota</taxon>
        <taxon>Gammaproteobacteria</taxon>
        <taxon>Oceanospirillales</taxon>
        <taxon>Endozoicomonadaceae</taxon>
        <taxon>Endozoicomonas</taxon>
    </lineage>
</organism>
<evidence type="ECO:0000256" key="5">
    <source>
        <dbReference type="ARBA" id="ARBA00031248"/>
    </source>
</evidence>
<comment type="function">
    <text evidence="1">Hydrolyzes diadenosine 5',5'''-P1,P4-tetraphosphate to yield ADP.</text>
</comment>
<dbReference type="InterPro" id="IPR004617">
    <property type="entry name" value="ApaH"/>
</dbReference>
<dbReference type="NCBIfam" id="TIGR00668">
    <property type="entry name" value="apaH"/>
    <property type="match status" value="1"/>
</dbReference>
<dbReference type="SUPFAM" id="SSF56300">
    <property type="entry name" value="Metallo-dependent phosphatases"/>
    <property type="match status" value="1"/>
</dbReference>
<sequence>MTVYAVGDIQGCYQPLRRLLDKVQFKPGRDQLWVAGDMVNRGPDSLATLRYLKSLGSNCTAVLGNHDLHLLAVAARVRRSKKKDTFGPLLSAPDRDSLIDWLRHQPLLHHDKERKVTMVHAGIPPIWTLKQACLYAGKLEKALQGDDYREFLQFLFKSSSINSMEEAYTRRAKLKLTAAYLTRMRFCDQYGRLDLDNKTASARKKFAPWYSFPESPVYKERIIFGHWAALEGDSQRKKIHALDTGCVWGRCLTALNLDDYSTTSVDCSYQDV</sequence>
<dbReference type="OrthoDB" id="9807890at2"/>
<dbReference type="EC" id="3.6.1.41" evidence="3"/>
<dbReference type="NCBIfam" id="NF001204">
    <property type="entry name" value="PRK00166.1"/>
    <property type="match status" value="1"/>
</dbReference>
<comment type="catalytic activity">
    <reaction evidence="8">
        <text>P(1),P(4)-bis(5'-adenosyl) tetraphosphate + H2O = 2 ADP + 2 H(+)</text>
        <dbReference type="Rhea" id="RHEA:24252"/>
        <dbReference type="ChEBI" id="CHEBI:15377"/>
        <dbReference type="ChEBI" id="CHEBI:15378"/>
        <dbReference type="ChEBI" id="CHEBI:58141"/>
        <dbReference type="ChEBI" id="CHEBI:456216"/>
        <dbReference type="EC" id="3.6.1.41"/>
    </reaction>
</comment>
<dbReference type="RefSeq" id="WP_034837817.1">
    <property type="nucleotide sequence ID" value="NZ_JOKH01000003.1"/>
</dbReference>
<dbReference type="InterPro" id="IPR029052">
    <property type="entry name" value="Metallo-depent_PP-like"/>
</dbReference>
<evidence type="ECO:0000256" key="2">
    <source>
        <dbReference type="ARBA" id="ARBA00005419"/>
    </source>
</evidence>
<evidence type="ECO:0000256" key="1">
    <source>
        <dbReference type="ARBA" id="ARBA00003413"/>
    </source>
</evidence>
<dbReference type="Proteomes" id="UP000028073">
    <property type="component" value="Unassembled WGS sequence"/>
</dbReference>
<feature type="domain" description="Calcineurin-like phosphoesterase" evidence="9">
    <location>
        <begin position="1"/>
        <end position="145"/>
    </location>
</feature>
<dbReference type="Pfam" id="PF00149">
    <property type="entry name" value="Metallophos"/>
    <property type="match status" value="1"/>
</dbReference>
<keyword evidence="4" id="KW-0378">Hydrolase</keyword>
<evidence type="ECO:0000256" key="3">
    <source>
        <dbReference type="ARBA" id="ARBA00012506"/>
    </source>
</evidence>
<evidence type="ECO:0000256" key="7">
    <source>
        <dbReference type="ARBA" id="ARBA00033210"/>
    </source>
</evidence>
<dbReference type="STRING" id="1137799.GZ78_17155"/>
<comment type="caution">
    <text evidence="10">The sequence shown here is derived from an EMBL/GenBank/DDBJ whole genome shotgun (WGS) entry which is preliminary data.</text>
</comment>
<proteinExistence type="inferred from homology"/>
<keyword evidence="11" id="KW-1185">Reference proteome</keyword>
<dbReference type="PIRSF" id="PIRSF000903">
    <property type="entry name" value="B5n-ttraPtase_sm"/>
    <property type="match status" value="1"/>
</dbReference>
<dbReference type="eggNOG" id="COG0639">
    <property type="taxonomic scope" value="Bacteria"/>
</dbReference>
<dbReference type="InterPro" id="IPR050126">
    <property type="entry name" value="Ap4A_hydrolase"/>
</dbReference>
<dbReference type="Gene3D" id="3.60.21.10">
    <property type="match status" value="1"/>
</dbReference>
<evidence type="ECO:0000313" key="10">
    <source>
        <dbReference type="EMBL" id="KEQ17490.1"/>
    </source>
</evidence>
<dbReference type="EMBL" id="JOKH01000003">
    <property type="protein sequence ID" value="KEQ17490.1"/>
    <property type="molecule type" value="Genomic_DNA"/>
</dbReference>
<evidence type="ECO:0000256" key="8">
    <source>
        <dbReference type="ARBA" id="ARBA00049417"/>
    </source>
</evidence>
<dbReference type="InterPro" id="IPR004843">
    <property type="entry name" value="Calcineurin-like_PHP"/>
</dbReference>
<comment type="similarity">
    <text evidence="2">Belongs to the Ap4A hydrolase family.</text>
</comment>
<dbReference type="AlphaFoldDB" id="A0A081NGB7"/>
<gene>
    <name evidence="10" type="ORF">GZ78_17155</name>
</gene>
<dbReference type="PANTHER" id="PTHR42850">
    <property type="entry name" value="METALLOPHOSPHOESTERASE"/>
    <property type="match status" value="1"/>
</dbReference>
<dbReference type="GO" id="GO:0016791">
    <property type="term" value="F:phosphatase activity"/>
    <property type="evidence" value="ECO:0007669"/>
    <property type="project" value="TreeGrafter"/>
</dbReference>
<dbReference type="GO" id="GO:0008803">
    <property type="term" value="F:bis(5'-nucleosyl)-tetraphosphatase (symmetrical) activity"/>
    <property type="evidence" value="ECO:0007669"/>
    <property type="project" value="UniProtKB-EC"/>
</dbReference>
<dbReference type="GO" id="GO:0005737">
    <property type="term" value="C:cytoplasm"/>
    <property type="evidence" value="ECO:0007669"/>
    <property type="project" value="TreeGrafter"/>
</dbReference>
<dbReference type="PANTHER" id="PTHR42850:SF11">
    <property type="entry name" value="BIS(5'-NUCLEOSYL)-TETRAPHOSPHATASE [SYMMETRICAL]"/>
    <property type="match status" value="1"/>
</dbReference>
<accession>A0A081NGB7</accession>
<evidence type="ECO:0000313" key="11">
    <source>
        <dbReference type="Proteomes" id="UP000028073"/>
    </source>
</evidence>
<dbReference type="CDD" id="cd07422">
    <property type="entry name" value="MPP_ApaH"/>
    <property type="match status" value="1"/>
</dbReference>
<reference evidence="10 11" key="1">
    <citation type="submission" date="2014-06" db="EMBL/GenBank/DDBJ databases">
        <title>Whole Genome Sequences of Three Symbiotic Endozoicomonas Bacteria.</title>
        <authorList>
            <person name="Neave M.J."/>
            <person name="Apprill A."/>
            <person name="Voolstra C.R."/>
        </authorList>
    </citation>
    <scope>NUCLEOTIDE SEQUENCE [LARGE SCALE GENOMIC DNA]</scope>
    <source>
        <strain evidence="10 11">DSM 25634</strain>
    </source>
</reference>
<name>A0A081NGB7_9GAMM</name>
<protein>
    <recommendedName>
        <fullName evidence="3">bis(5'-nucleosyl)-tetraphosphatase (symmetrical)</fullName>
        <ecNumber evidence="3">3.6.1.41</ecNumber>
    </recommendedName>
    <alternativeName>
        <fullName evidence="6">Ap4A hydrolase</fullName>
    </alternativeName>
    <alternativeName>
        <fullName evidence="5">Diadenosine 5',5'''-P1,P4-tetraphosphate pyrophosphohydrolase</fullName>
    </alternativeName>
    <alternativeName>
        <fullName evidence="7">Diadenosine tetraphosphatase</fullName>
    </alternativeName>
</protein>
<evidence type="ECO:0000256" key="4">
    <source>
        <dbReference type="ARBA" id="ARBA00022801"/>
    </source>
</evidence>
<dbReference type="GO" id="GO:0110154">
    <property type="term" value="P:RNA decapping"/>
    <property type="evidence" value="ECO:0007669"/>
    <property type="project" value="TreeGrafter"/>
</dbReference>
<evidence type="ECO:0000256" key="6">
    <source>
        <dbReference type="ARBA" id="ARBA00032248"/>
    </source>
</evidence>
<evidence type="ECO:0000259" key="9">
    <source>
        <dbReference type="Pfam" id="PF00149"/>
    </source>
</evidence>